<name>A0A3S2UYT4_9BACI</name>
<keyword evidence="8" id="KW-1185">Reference proteome</keyword>
<dbReference type="GO" id="GO:0003700">
    <property type="term" value="F:DNA-binding transcription factor activity"/>
    <property type="evidence" value="ECO:0007669"/>
    <property type="project" value="InterPro"/>
</dbReference>
<dbReference type="SUPFAM" id="SSF52172">
    <property type="entry name" value="CheY-like"/>
    <property type="match status" value="1"/>
</dbReference>
<dbReference type="InterPro" id="IPR020449">
    <property type="entry name" value="Tscrpt_reg_AraC-type_HTH"/>
</dbReference>
<evidence type="ECO:0000256" key="2">
    <source>
        <dbReference type="ARBA" id="ARBA00023125"/>
    </source>
</evidence>
<dbReference type="InterPro" id="IPR001789">
    <property type="entry name" value="Sig_transdc_resp-reg_receiver"/>
</dbReference>
<evidence type="ECO:0000256" key="1">
    <source>
        <dbReference type="ARBA" id="ARBA00023015"/>
    </source>
</evidence>
<sequence>MYTKTILIVDDEPKARQGMKNTLEAWADKRWQIIAAADGEEAIELVKQYKIHILITDIRMPQITGLKLLQEIKRQSLSPVAIVISAYSEFEYAQEALRLGVVNYLLKPVSKKKLIEAVEAAVTIETKQTRAEMMEKVVDEKLLKLNLKETTTKEPVLEAIHYIDQHLKLELSLKGVAEHVHLNSSYLSVLFKEQMKVTFSEYITRRRIQYAKELLISTKHPIADIAEECGYKTAKYFIKIFRELEGVTPSMYRRTNSVTVF</sequence>
<keyword evidence="1" id="KW-0805">Transcription regulation</keyword>
<gene>
    <name evidence="7" type="ORF">EM808_02495</name>
</gene>
<dbReference type="PANTHER" id="PTHR43280">
    <property type="entry name" value="ARAC-FAMILY TRANSCRIPTIONAL REGULATOR"/>
    <property type="match status" value="1"/>
</dbReference>
<proteinExistence type="predicted"/>
<evidence type="ECO:0000256" key="4">
    <source>
        <dbReference type="PROSITE-ProRule" id="PRU00169"/>
    </source>
</evidence>
<dbReference type="PROSITE" id="PS50110">
    <property type="entry name" value="RESPONSE_REGULATORY"/>
    <property type="match status" value="1"/>
</dbReference>
<dbReference type="AlphaFoldDB" id="A0A3S2UYT4"/>
<dbReference type="SUPFAM" id="SSF46689">
    <property type="entry name" value="Homeodomain-like"/>
    <property type="match status" value="2"/>
</dbReference>
<dbReference type="Gene3D" id="3.40.50.2300">
    <property type="match status" value="1"/>
</dbReference>
<organism evidence="7 8">
    <name type="scientific">Niallia taxi</name>
    <dbReference type="NCBI Taxonomy" id="2499688"/>
    <lineage>
        <taxon>Bacteria</taxon>
        <taxon>Bacillati</taxon>
        <taxon>Bacillota</taxon>
        <taxon>Bacilli</taxon>
        <taxon>Bacillales</taxon>
        <taxon>Bacillaceae</taxon>
        <taxon>Niallia</taxon>
    </lineage>
</organism>
<dbReference type="Pfam" id="PF00072">
    <property type="entry name" value="Response_reg"/>
    <property type="match status" value="1"/>
</dbReference>
<dbReference type="Gene3D" id="1.10.10.60">
    <property type="entry name" value="Homeodomain-like"/>
    <property type="match status" value="2"/>
</dbReference>
<keyword evidence="4" id="KW-0597">Phosphoprotein</keyword>
<keyword evidence="2" id="KW-0238">DNA-binding</keyword>
<dbReference type="SMART" id="SM00342">
    <property type="entry name" value="HTH_ARAC"/>
    <property type="match status" value="1"/>
</dbReference>
<dbReference type="InterPro" id="IPR009057">
    <property type="entry name" value="Homeodomain-like_sf"/>
</dbReference>
<dbReference type="PANTHER" id="PTHR43280:SF2">
    <property type="entry name" value="HTH-TYPE TRANSCRIPTIONAL REGULATOR EXSA"/>
    <property type="match status" value="1"/>
</dbReference>
<dbReference type="EMBL" id="RZTZ01000001">
    <property type="protein sequence ID" value="RVT67365.1"/>
    <property type="molecule type" value="Genomic_DNA"/>
</dbReference>
<dbReference type="PRINTS" id="PR00032">
    <property type="entry name" value="HTHARAC"/>
</dbReference>
<dbReference type="InterPro" id="IPR018062">
    <property type="entry name" value="HTH_AraC-typ_CS"/>
</dbReference>
<reference evidence="7 8" key="1">
    <citation type="submission" date="2019-01" db="EMBL/GenBank/DDBJ databases">
        <title>Bacillus sp. M5HDSG1-1, whole genome shotgun sequence.</title>
        <authorList>
            <person name="Tuo L."/>
        </authorList>
    </citation>
    <scope>NUCLEOTIDE SEQUENCE [LARGE SCALE GENOMIC DNA]</scope>
    <source>
        <strain evidence="7 8">M5HDSG1-1</strain>
    </source>
</reference>
<evidence type="ECO:0000259" key="6">
    <source>
        <dbReference type="PROSITE" id="PS50110"/>
    </source>
</evidence>
<keyword evidence="3" id="KW-0804">Transcription</keyword>
<evidence type="ECO:0000256" key="3">
    <source>
        <dbReference type="ARBA" id="ARBA00023163"/>
    </source>
</evidence>
<evidence type="ECO:0000259" key="5">
    <source>
        <dbReference type="PROSITE" id="PS01124"/>
    </source>
</evidence>
<dbReference type="SMART" id="SM00448">
    <property type="entry name" value="REC"/>
    <property type="match status" value="1"/>
</dbReference>
<feature type="domain" description="HTH araC/xylS-type" evidence="5">
    <location>
        <begin position="157"/>
        <end position="255"/>
    </location>
</feature>
<dbReference type="Pfam" id="PF12833">
    <property type="entry name" value="HTH_18"/>
    <property type="match status" value="1"/>
</dbReference>
<dbReference type="InterPro" id="IPR018060">
    <property type="entry name" value="HTH_AraC"/>
</dbReference>
<dbReference type="PROSITE" id="PS00041">
    <property type="entry name" value="HTH_ARAC_FAMILY_1"/>
    <property type="match status" value="1"/>
</dbReference>
<feature type="domain" description="Response regulatory" evidence="6">
    <location>
        <begin position="5"/>
        <end position="122"/>
    </location>
</feature>
<dbReference type="Proteomes" id="UP000288024">
    <property type="component" value="Unassembled WGS sequence"/>
</dbReference>
<dbReference type="RefSeq" id="WP_127735326.1">
    <property type="nucleotide sequence ID" value="NZ_CAJCKN010000015.1"/>
</dbReference>
<dbReference type="PROSITE" id="PS01124">
    <property type="entry name" value="HTH_ARAC_FAMILY_2"/>
    <property type="match status" value="1"/>
</dbReference>
<dbReference type="GO" id="GO:0000160">
    <property type="term" value="P:phosphorelay signal transduction system"/>
    <property type="evidence" value="ECO:0007669"/>
    <property type="project" value="InterPro"/>
</dbReference>
<evidence type="ECO:0000313" key="8">
    <source>
        <dbReference type="Proteomes" id="UP000288024"/>
    </source>
</evidence>
<dbReference type="InterPro" id="IPR011006">
    <property type="entry name" value="CheY-like_superfamily"/>
</dbReference>
<feature type="modified residue" description="4-aspartylphosphate" evidence="4">
    <location>
        <position position="57"/>
    </location>
</feature>
<dbReference type="CDD" id="cd17536">
    <property type="entry name" value="REC_YesN-like"/>
    <property type="match status" value="1"/>
</dbReference>
<comment type="caution">
    <text evidence="7">The sequence shown here is derived from an EMBL/GenBank/DDBJ whole genome shotgun (WGS) entry which is preliminary data.</text>
</comment>
<dbReference type="GO" id="GO:0043565">
    <property type="term" value="F:sequence-specific DNA binding"/>
    <property type="evidence" value="ECO:0007669"/>
    <property type="project" value="InterPro"/>
</dbReference>
<protein>
    <submittedName>
        <fullName evidence="7">Response regulator</fullName>
    </submittedName>
</protein>
<accession>A0A3S2UYT4</accession>
<evidence type="ECO:0000313" key="7">
    <source>
        <dbReference type="EMBL" id="RVT67365.1"/>
    </source>
</evidence>